<dbReference type="PROSITE" id="PS50297">
    <property type="entry name" value="ANK_REP_REGION"/>
    <property type="match status" value="2"/>
</dbReference>
<feature type="repeat" description="ANK" evidence="5">
    <location>
        <begin position="171"/>
        <end position="203"/>
    </location>
</feature>
<dbReference type="GO" id="GO:0045944">
    <property type="term" value="P:positive regulation of transcription by RNA polymerase II"/>
    <property type="evidence" value="ECO:0007669"/>
    <property type="project" value="TreeGrafter"/>
</dbReference>
<reference evidence="7" key="2">
    <citation type="submission" date="2025-08" db="UniProtKB">
        <authorList>
            <consortium name="Ensembl"/>
        </authorList>
    </citation>
    <scope>IDENTIFICATION</scope>
</reference>
<dbReference type="Pfam" id="PF12796">
    <property type="entry name" value="Ank_2"/>
    <property type="match status" value="1"/>
</dbReference>
<proteinExistence type="predicted"/>
<evidence type="ECO:0000256" key="1">
    <source>
        <dbReference type="ARBA" id="ARBA00004496"/>
    </source>
</evidence>
<dbReference type="Gene3D" id="1.25.40.20">
    <property type="entry name" value="Ankyrin repeat-containing domain"/>
    <property type="match status" value="1"/>
</dbReference>
<evidence type="ECO:0000313" key="8">
    <source>
        <dbReference type="Proteomes" id="UP000694620"/>
    </source>
</evidence>
<dbReference type="PANTHER" id="PTHR24124:SF4">
    <property type="entry name" value="DNA-BINDING PROTEIN RFXANK"/>
    <property type="match status" value="1"/>
</dbReference>
<feature type="repeat" description="ANK" evidence="5">
    <location>
        <begin position="138"/>
        <end position="170"/>
    </location>
</feature>
<evidence type="ECO:0000313" key="7">
    <source>
        <dbReference type="Ensembl" id="ENSECRP00000022234.1"/>
    </source>
</evidence>
<dbReference type="FunFam" id="1.25.40.20:FF:000031">
    <property type="entry name" value="Ankyrin repeat, family A (RFXANK-like), 2"/>
    <property type="match status" value="1"/>
</dbReference>
<accession>A0A8C4SXA6</accession>
<dbReference type="Ensembl" id="ENSECRT00000022707.1">
    <property type="protein sequence ID" value="ENSECRP00000022234.1"/>
    <property type="gene ID" value="ENSECRG00000015022.1"/>
</dbReference>
<dbReference type="Proteomes" id="UP000694620">
    <property type="component" value="Chromosome 12"/>
</dbReference>
<protein>
    <submittedName>
        <fullName evidence="7">Regulatory factor X-associated ankyrin-containing protein</fullName>
    </submittedName>
</protein>
<dbReference type="PANTHER" id="PTHR24124">
    <property type="entry name" value="ANKYRIN REPEAT FAMILY A"/>
    <property type="match status" value="1"/>
</dbReference>
<gene>
    <name evidence="7" type="primary">RFXANK</name>
    <name evidence="7" type="synonym">rfxank</name>
</gene>
<dbReference type="GO" id="GO:0005634">
    <property type="term" value="C:nucleus"/>
    <property type="evidence" value="ECO:0007669"/>
    <property type="project" value="TreeGrafter"/>
</dbReference>
<evidence type="ECO:0000256" key="3">
    <source>
        <dbReference type="ARBA" id="ARBA00022737"/>
    </source>
</evidence>
<evidence type="ECO:0000256" key="2">
    <source>
        <dbReference type="ARBA" id="ARBA00022490"/>
    </source>
</evidence>
<dbReference type="InterPro" id="IPR002110">
    <property type="entry name" value="Ankyrin_rpt"/>
</dbReference>
<feature type="compositionally biased region" description="Basic and acidic residues" evidence="6">
    <location>
        <begin position="10"/>
        <end position="38"/>
    </location>
</feature>
<dbReference type="SUPFAM" id="SSF48403">
    <property type="entry name" value="Ankyrin repeat"/>
    <property type="match status" value="1"/>
</dbReference>
<sequence>MSSFEPMQEEMEKGRIPEHKEEHRKDSEECDGGTHCEVPEATSNKPDDAMNETFILHLYPMQPSDTASDQDWICFPGTEDILKHSTPITNRQLGNEITARQATLEILSVHQLAAQGEMNQLNEHLNKDNDLLNKQDERGFTPLMWAAAFGEYAVVKYLLLRGADPNILAHERESALSLASSGGYADIIRILMEFKVDINTYDWNGGTPLLYAVRGNHVKCVEELLAWGADLTMEADSGYSPMDLAVALGYKKVQQAIENHILALLKNKK</sequence>
<keyword evidence="3" id="KW-0677">Repeat</keyword>
<reference evidence="7" key="3">
    <citation type="submission" date="2025-09" db="UniProtKB">
        <authorList>
            <consortium name="Ensembl"/>
        </authorList>
    </citation>
    <scope>IDENTIFICATION</scope>
</reference>
<dbReference type="PIRSF" id="PIRSF038034">
    <property type="entry name" value="DNA-binding_RFXANK"/>
    <property type="match status" value="1"/>
</dbReference>
<feature type="region of interest" description="Disordered" evidence="6">
    <location>
        <begin position="1"/>
        <end position="47"/>
    </location>
</feature>
<dbReference type="InterPro" id="IPR036770">
    <property type="entry name" value="Ankyrin_rpt-contain_sf"/>
</dbReference>
<dbReference type="AlphaFoldDB" id="A0A8C4SXA6"/>
<evidence type="ECO:0000256" key="6">
    <source>
        <dbReference type="SAM" id="MobiDB-lite"/>
    </source>
</evidence>
<name>A0A8C4SXA6_ERPCA</name>
<keyword evidence="2" id="KW-0963">Cytoplasm</keyword>
<dbReference type="GO" id="GO:0005737">
    <property type="term" value="C:cytoplasm"/>
    <property type="evidence" value="ECO:0007669"/>
    <property type="project" value="UniProtKB-SubCell"/>
</dbReference>
<organism evidence="7 8">
    <name type="scientific">Erpetoichthys calabaricus</name>
    <name type="common">Rope fish</name>
    <name type="synonym">Calamoichthys calabaricus</name>
    <dbReference type="NCBI Taxonomy" id="27687"/>
    <lineage>
        <taxon>Eukaryota</taxon>
        <taxon>Metazoa</taxon>
        <taxon>Chordata</taxon>
        <taxon>Craniata</taxon>
        <taxon>Vertebrata</taxon>
        <taxon>Euteleostomi</taxon>
        <taxon>Actinopterygii</taxon>
        <taxon>Polypteriformes</taxon>
        <taxon>Polypteridae</taxon>
        <taxon>Erpetoichthys</taxon>
    </lineage>
</organism>
<feature type="repeat" description="ANK" evidence="5">
    <location>
        <begin position="204"/>
        <end position="236"/>
    </location>
</feature>
<keyword evidence="8" id="KW-1185">Reference proteome</keyword>
<evidence type="ECO:0000256" key="5">
    <source>
        <dbReference type="PROSITE-ProRule" id="PRU00023"/>
    </source>
</evidence>
<evidence type="ECO:0000256" key="4">
    <source>
        <dbReference type="ARBA" id="ARBA00023043"/>
    </source>
</evidence>
<comment type="subcellular location">
    <subcellularLocation>
        <location evidence="1">Cytoplasm</location>
    </subcellularLocation>
</comment>
<dbReference type="InterPro" id="IPR017362">
    <property type="entry name" value="DNA-bd_RFXANK"/>
</dbReference>
<dbReference type="GeneTree" id="ENSGT00940000160753"/>
<dbReference type="SMART" id="SM00248">
    <property type="entry name" value="ANK"/>
    <property type="match status" value="3"/>
</dbReference>
<reference evidence="7" key="1">
    <citation type="submission" date="2021-06" db="EMBL/GenBank/DDBJ databases">
        <authorList>
            <consortium name="Wellcome Sanger Institute Data Sharing"/>
        </authorList>
    </citation>
    <scope>NUCLEOTIDE SEQUENCE [LARGE SCALE GENOMIC DNA]</scope>
</reference>
<keyword evidence="4 5" id="KW-0040">ANK repeat</keyword>
<dbReference type="PROSITE" id="PS50088">
    <property type="entry name" value="ANK_REPEAT"/>
    <property type="match status" value="3"/>
</dbReference>